<comment type="caution">
    <text evidence="2">The sequence shown here is derived from an EMBL/GenBank/DDBJ whole genome shotgun (WGS) entry which is preliminary data.</text>
</comment>
<evidence type="ECO:0000256" key="1">
    <source>
        <dbReference type="SAM" id="MobiDB-lite"/>
    </source>
</evidence>
<dbReference type="EMBL" id="AMZH03007656">
    <property type="protein sequence ID" value="RRT60755.1"/>
    <property type="molecule type" value="Genomic_DNA"/>
</dbReference>
<accession>A0A426Z9U1</accession>
<dbReference type="Proteomes" id="UP000287651">
    <property type="component" value="Unassembled WGS sequence"/>
</dbReference>
<feature type="region of interest" description="Disordered" evidence="1">
    <location>
        <begin position="103"/>
        <end position="122"/>
    </location>
</feature>
<protein>
    <submittedName>
        <fullName evidence="2">Uncharacterized protein</fullName>
    </submittedName>
</protein>
<organism evidence="2 3">
    <name type="scientific">Ensete ventricosum</name>
    <name type="common">Abyssinian banana</name>
    <name type="synonym">Musa ensete</name>
    <dbReference type="NCBI Taxonomy" id="4639"/>
    <lineage>
        <taxon>Eukaryota</taxon>
        <taxon>Viridiplantae</taxon>
        <taxon>Streptophyta</taxon>
        <taxon>Embryophyta</taxon>
        <taxon>Tracheophyta</taxon>
        <taxon>Spermatophyta</taxon>
        <taxon>Magnoliopsida</taxon>
        <taxon>Liliopsida</taxon>
        <taxon>Zingiberales</taxon>
        <taxon>Musaceae</taxon>
        <taxon>Ensete</taxon>
    </lineage>
</organism>
<dbReference type="AlphaFoldDB" id="A0A426Z9U1"/>
<feature type="region of interest" description="Disordered" evidence="1">
    <location>
        <begin position="1"/>
        <end position="63"/>
    </location>
</feature>
<evidence type="ECO:0000313" key="2">
    <source>
        <dbReference type="EMBL" id="RRT60755.1"/>
    </source>
</evidence>
<reference evidence="2 3" key="1">
    <citation type="journal article" date="2014" name="Agronomy (Basel)">
        <title>A Draft Genome Sequence for Ensete ventricosum, the Drought-Tolerant Tree Against Hunger.</title>
        <authorList>
            <person name="Harrison J."/>
            <person name="Moore K.A."/>
            <person name="Paszkiewicz K."/>
            <person name="Jones T."/>
            <person name="Grant M."/>
            <person name="Ambacheew D."/>
            <person name="Muzemil S."/>
            <person name="Studholme D.J."/>
        </authorList>
    </citation>
    <scope>NUCLEOTIDE SEQUENCE [LARGE SCALE GENOMIC DNA]</scope>
</reference>
<feature type="non-terminal residue" evidence="2">
    <location>
        <position position="1"/>
    </location>
</feature>
<name>A0A426Z9U1_ENSVE</name>
<proteinExistence type="predicted"/>
<evidence type="ECO:0000313" key="3">
    <source>
        <dbReference type="Proteomes" id="UP000287651"/>
    </source>
</evidence>
<gene>
    <name evidence="2" type="ORF">B296_00033855</name>
</gene>
<feature type="compositionally biased region" description="Polar residues" evidence="1">
    <location>
        <begin position="107"/>
        <end position="122"/>
    </location>
</feature>
<sequence>RHLVLPLEDDASPCSPAGRQGGASSPRGKTRRCLIPSQEDEASPRSPAERRGSTSFPRRKMRRHLVPAVSRAYLILPLPKSCGTHACSSAKVSLPSILTTEKMGQKKQFQSDPQATAQANIL</sequence>